<reference evidence="5" key="1">
    <citation type="submission" date="2023-04" db="EMBL/GenBank/DDBJ databases">
        <title>Ambrosiozyma monospora NBRC 1965.</title>
        <authorList>
            <person name="Ichikawa N."/>
            <person name="Sato H."/>
            <person name="Tonouchi N."/>
        </authorList>
    </citation>
    <scope>NUCLEOTIDE SEQUENCE</scope>
    <source>
        <strain evidence="5">NBRC 1965</strain>
    </source>
</reference>
<proteinExistence type="predicted"/>
<evidence type="ECO:0000256" key="1">
    <source>
        <dbReference type="ARBA" id="ARBA00022786"/>
    </source>
</evidence>
<gene>
    <name evidence="5" type="ORF">Amon01_000129500</name>
</gene>
<evidence type="ECO:0000256" key="4">
    <source>
        <dbReference type="SAM" id="MobiDB-lite"/>
    </source>
</evidence>
<accession>A0A9W7DDP0</accession>
<evidence type="ECO:0000256" key="3">
    <source>
        <dbReference type="ARBA" id="ARBA00023006"/>
    </source>
</evidence>
<evidence type="ECO:0000313" key="5">
    <source>
        <dbReference type="EMBL" id="GMG20524.1"/>
    </source>
</evidence>
<evidence type="ECO:0000313" key="6">
    <source>
        <dbReference type="Proteomes" id="UP001165063"/>
    </source>
</evidence>
<organism evidence="5 6">
    <name type="scientific">Ambrosiozyma monospora</name>
    <name type="common">Yeast</name>
    <name type="synonym">Endomycopsis monosporus</name>
    <dbReference type="NCBI Taxonomy" id="43982"/>
    <lineage>
        <taxon>Eukaryota</taxon>
        <taxon>Fungi</taxon>
        <taxon>Dikarya</taxon>
        <taxon>Ascomycota</taxon>
        <taxon>Saccharomycotina</taxon>
        <taxon>Pichiomycetes</taxon>
        <taxon>Pichiales</taxon>
        <taxon>Pichiaceae</taxon>
        <taxon>Ambrosiozyma</taxon>
    </lineage>
</organism>
<evidence type="ECO:0000256" key="2">
    <source>
        <dbReference type="ARBA" id="ARBA00022927"/>
    </source>
</evidence>
<keyword evidence="1" id="KW-0833">Ubl conjugation pathway</keyword>
<dbReference type="OrthoDB" id="10640832at2759"/>
<keyword evidence="2" id="KW-0813">Transport</keyword>
<keyword evidence="3" id="KW-0072">Autophagy</keyword>
<feature type="compositionally biased region" description="Acidic residues" evidence="4">
    <location>
        <begin position="155"/>
        <end position="165"/>
    </location>
</feature>
<dbReference type="InterPro" id="IPR007135">
    <property type="entry name" value="Atg3/Atg10"/>
</dbReference>
<dbReference type="GO" id="GO:0019787">
    <property type="term" value="F:ubiquitin-like protein transferase activity"/>
    <property type="evidence" value="ECO:0007669"/>
    <property type="project" value="InterPro"/>
</dbReference>
<dbReference type="GO" id="GO:0015031">
    <property type="term" value="P:protein transport"/>
    <property type="evidence" value="ECO:0007669"/>
    <property type="project" value="UniProtKB-KW"/>
</dbReference>
<dbReference type="GO" id="GO:0006914">
    <property type="term" value="P:autophagy"/>
    <property type="evidence" value="ECO:0007669"/>
    <property type="project" value="UniProtKB-KW"/>
</dbReference>
<dbReference type="Pfam" id="PF03987">
    <property type="entry name" value="Autophagy_act_C"/>
    <property type="match status" value="1"/>
</dbReference>
<dbReference type="EMBL" id="BSXU01000390">
    <property type="protein sequence ID" value="GMG20524.1"/>
    <property type="molecule type" value="Genomic_DNA"/>
</dbReference>
<protein>
    <submittedName>
        <fullName evidence="5">Unnamed protein product</fullName>
    </submittedName>
</protein>
<comment type="caution">
    <text evidence="5">The sequence shown here is derived from an EMBL/GenBank/DDBJ whole genome shotgun (WGS) entry which is preliminary data.</text>
</comment>
<feature type="compositionally biased region" description="Polar residues" evidence="4">
    <location>
        <begin position="141"/>
        <end position="154"/>
    </location>
</feature>
<keyword evidence="2" id="KW-0653">Protein transport</keyword>
<feature type="region of interest" description="Disordered" evidence="4">
    <location>
        <begin position="125"/>
        <end position="165"/>
    </location>
</feature>
<dbReference type="AlphaFoldDB" id="A0A9W7DDP0"/>
<sequence>MDTSEFNASTEKLYTYIHQQNQQPSPHSTTLKSIQLKQSNNENYISIWTDPISIKYRKSDIDVQVELNVIVSFNVSYSNPVLSFRMFQIVESCDDDGLGMTVESRKVCFRQDLLYAVMNRSRAGNEPFPSSSGPIDHVPVNQDTTSEEYPTINENGDETGDPQTDDNIIDELDLEFDIVEMSSVVSINDLIIGGISLGSYYFIHPCQTTEFLKNIDGNTMNSGEVLQTWWLFYSRVIL</sequence>
<keyword evidence="6" id="KW-1185">Reference proteome</keyword>
<name>A0A9W7DDP0_AMBMO</name>
<dbReference type="Proteomes" id="UP001165063">
    <property type="component" value="Unassembled WGS sequence"/>
</dbReference>